<dbReference type="InterPro" id="IPR011009">
    <property type="entry name" value="Kinase-like_dom_sf"/>
</dbReference>
<dbReference type="Gene3D" id="1.10.510.10">
    <property type="entry name" value="Transferase(Phosphotransferase) domain 1"/>
    <property type="match status" value="1"/>
</dbReference>
<dbReference type="PROSITE" id="PS00108">
    <property type="entry name" value="PROTEIN_KINASE_ST"/>
    <property type="match status" value="1"/>
</dbReference>
<reference evidence="7 8" key="1">
    <citation type="journal article" date="2021" name="ISME Commun">
        <title>Automated analysis of genomic sequences facilitates high-throughput and comprehensive description of bacteria.</title>
        <authorList>
            <person name="Hitch T.C.A."/>
        </authorList>
    </citation>
    <scope>NUCLEOTIDE SEQUENCE [LARGE SCALE GENOMIC DNA]</scope>
    <source>
        <strain evidence="7 8">Sanger_18</strain>
    </source>
</reference>
<keyword evidence="1" id="KW-0808">Transferase</keyword>
<accession>A0ABT2T1H2</accession>
<dbReference type="Gene3D" id="3.30.200.20">
    <property type="entry name" value="Phosphorylase Kinase, domain 1"/>
    <property type="match status" value="1"/>
</dbReference>
<evidence type="ECO:0000313" key="8">
    <source>
        <dbReference type="Proteomes" id="UP001652432"/>
    </source>
</evidence>
<dbReference type="SUPFAM" id="SSF56112">
    <property type="entry name" value="Protein kinase-like (PK-like)"/>
    <property type="match status" value="1"/>
</dbReference>
<keyword evidence="8" id="KW-1185">Reference proteome</keyword>
<keyword evidence="7" id="KW-0723">Serine/threonine-protein kinase</keyword>
<keyword evidence="3 7" id="KW-0418">Kinase</keyword>
<dbReference type="Pfam" id="PF00069">
    <property type="entry name" value="Pkinase"/>
    <property type="match status" value="1"/>
</dbReference>
<proteinExistence type="predicted"/>
<feature type="transmembrane region" description="Helical" evidence="5">
    <location>
        <begin position="270"/>
        <end position="288"/>
    </location>
</feature>
<dbReference type="SMART" id="SM00220">
    <property type="entry name" value="S_TKc"/>
    <property type="match status" value="1"/>
</dbReference>
<evidence type="ECO:0000256" key="5">
    <source>
        <dbReference type="SAM" id="Phobius"/>
    </source>
</evidence>
<dbReference type="Proteomes" id="UP001652432">
    <property type="component" value="Unassembled WGS sequence"/>
</dbReference>
<dbReference type="EMBL" id="JAOQKJ010000003">
    <property type="protein sequence ID" value="MCU6743604.1"/>
    <property type="molecule type" value="Genomic_DNA"/>
</dbReference>
<feature type="transmembrane region" description="Helical" evidence="5">
    <location>
        <begin position="341"/>
        <end position="364"/>
    </location>
</feature>
<evidence type="ECO:0000256" key="1">
    <source>
        <dbReference type="ARBA" id="ARBA00022679"/>
    </source>
</evidence>
<evidence type="ECO:0000256" key="3">
    <source>
        <dbReference type="ARBA" id="ARBA00022777"/>
    </source>
</evidence>
<dbReference type="CDD" id="cd14014">
    <property type="entry name" value="STKc_PknB_like"/>
    <property type="match status" value="1"/>
</dbReference>
<evidence type="ECO:0000256" key="2">
    <source>
        <dbReference type="ARBA" id="ARBA00022741"/>
    </source>
</evidence>
<dbReference type="InterPro" id="IPR008271">
    <property type="entry name" value="Ser/Thr_kinase_AS"/>
</dbReference>
<dbReference type="GO" id="GO:0004674">
    <property type="term" value="F:protein serine/threonine kinase activity"/>
    <property type="evidence" value="ECO:0007669"/>
    <property type="project" value="UniProtKB-KW"/>
</dbReference>
<evidence type="ECO:0000256" key="4">
    <source>
        <dbReference type="ARBA" id="ARBA00022840"/>
    </source>
</evidence>
<dbReference type="RefSeq" id="WP_262573432.1">
    <property type="nucleotide sequence ID" value="NZ_JAOQKJ010000003.1"/>
</dbReference>
<dbReference type="PANTHER" id="PTHR43289">
    <property type="entry name" value="MITOGEN-ACTIVATED PROTEIN KINASE KINASE KINASE 20-RELATED"/>
    <property type="match status" value="1"/>
</dbReference>
<keyword evidence="5" id="KW-1133">Transmembrane helix</keyword>
<dbReference type="InterPro" id="IPR000719">
    <property type="entry name" value="Prot_kinase_dom"/>
</dbReference>
<keyword evidence="5" id="KW-0472">Membrane</keyword>
<dbReference type="PROSITE" id="PS50011">
    <property type="entry name" value="PROTEIN_KINASE_DOM"/>
    <property type="match status" value="1"/>
</dbReference>
<comment type="caution">
    <text evidence="7">The sequence shown here is derived from an EMBL/GenBank/DDBJ whole genome shotgun (WGS) entry which is preliminary data.</text>
</comment>
<keyword evidence="4" id="KW-0067">ATP-binding</keyword>
<organism evidence="7 8">
    <name type="scientific">Suilimivivens aceti</name>
    <dbReference type="NCBI Taxonomy" id="2981774"/>
    <lineage>
        <taxon>Bacteria</taxon>
        <taxon>Bacillati</taxon>
        <taxon>Bacillota</taxon>
        <taxon>Clostridia</taxon>
        <taxon>Lachnospirales</taxon>
        <taxon>Lachnospiraceae</taxon>
        <taxon>Suilimivivens</taxon>
    </lineage>
</organism>
<protein>
    <submittedName>
        <fullName evidence="7">Serine/threonine protein kinase</fullName>
    </submittedName>
</protein>
<gene>
    <name evidence="7" type="ORF">OCV77_03660</name>
</gene>
<evidence type="ECO:0000313" key="7">
    <source>
        <dbReference type="EMBL" id="MCU6743604.1"/>
    </source>
</evidence>
<feature type="domain" description="Protein kinase" evidence="6">
    <location>
        <begin position="9"/>
        <end position="253"/>
    </location>
</feature>
<evidence type="ECO:0000259" key="6">
    <source>
        <dbReference type="PROSITE" id="PS50011"/>
    </source>
</evidence>
<sequence length="457" mass="51756">MREILCNKYEVLRTIAEGGMGCVYLVKDLHLNRLCAVKVSKGREEQKRSFAIAEKELLKRLTHPGLPAILDFFEEKGNFCIVMEYVEGITLEQYIRKFGAVREEMAVNWMLALCDVMYYLHSQNPPVIYRDLKPANIIIQPDGHLRLIDFGGAFLFGSGNGREQFMLGTLGYSAPEQWMHGRTGKAADIYSMGAVLHEMLTGVRAGAYEKERYPVREYDKGISEGLQRVTEICLKKRPGDRYQSTEELKEALLSCREGRGQRYHFPLKKGIAMVFTCLVAASAVLPLLKGVPETEFPFPFLQRPCIFLAADILYHRIAFGKSGRKQFIRKREKSILLSEKPFPGMYVAGFLLAFLLGVCFQPGYESTVMTVQAAQKERTTQMVHADGEDTGELFVEMRDEKGRKLLLQEGASLPVEKRVRFEISGENLPEGTVSLQLLATEADGQIRRSRIFLLENV</sequence>
<keyword evidence="5" id="KW-0812">Transmembrane</keyword>
<dbReference type="PANTHER" id="PTHR43289:SF34">
    <property type="entry name" value="SERINE_THREONINE-PROTEIN KINASE YBDM-RELATED"/>
    <property type="match status" value="1"/>
</dbReference>
<name>A0ABT2T1H2_9FIRM</name>
<keyword evidence="2" id="KW-0547">Nucleotide-binding</keyword>